<proteinExistence type="inferred from homology"/>
<dbReference type="Pfam" id="PF21293">
    <property type="entry name" value="RNAseD_HRDC_C"/>
    <property type="match status" value="1"/>
</dbReference>
<keyword evidence="5 6" id="KW-0269">Exonuclease</keyword>
<evidence type="ECO:0000313" key="8">
    <source>
        <dbReference type="EMBL" id="MFC4654819.1"/>
    </source>
</evidence>
<comment type="subcellular location">
    <subcellularLocation>
        <location evidence="6">Cytoplasm</location>
    </subcellularLocation>
</comment>
<dbReference type="InterPro" id="IPR006292">
    <property type="entry name" value="RNase_D"/>
</dbReference>
<evidence type="ECO:0000259" key="7">
    <source>
        <dbReference type="PROSITE" id="PS50967"/>
    </source>
</evidence>
<dbReference type="HAMAP" id="MF_01899">
    <property type="entry name" value="RNase_D"/>
    <property type="match status" value="1"/>
</dbReference>
<comment type="function">
    <text evidence="6">Exonuclease involved in the 3' processing of various precursor tRNAs. Initiates hydrolysis at the 3'-terminus of an RNA molecule and releases 5'-mononucleotides.</text>
</comment>
<evidence type="ECO:0000256" key="2">
    <source>
        <dbReference type="ARBA" id="ARBA00022694"/>
    </source>
</evidence>
<organism evidence="8 9">
    <name type="scientific">Rheinheimera marina</name>
    <dbReference type="NCBI Taxonomy" id="1774958"/>
    <lineage>
        <taxon>Bacteria</taxon>
        <taxon>Pseudomonadati</taxon>
        <taxon>Pseudomonadota</taxon>
        <taxon>Gammaproteobacteria</taxon>
        <taxon>Chromatiales</taxon>
        <taxon>Chromatiaceae</taxon>
        <taxon>Rheinheimera</taxon>
    </lineage>
</organism>
<dbReference type="PANTHER" id="PTHR47649">
    <property type="entry name" value="RIBONUCLEASE D"/>
    <property type="match status" value="1"/>
</dbReference>
<dbReference type="InterPro" id="IPR051086">
    <property type="entry name" value="RNase_D-like"/>
</dbReference>
<comment type="caution">
    <text evidence="8">The sequence shown here is derived from an EMBL/GenBank/DDBJ whole genome shotgun (WGS) entry which is preliminary data.</text>
</comment>
<dbReference type="GO" id="GO:0033890">
    <property type="term" value="F:ribonuclease D activity"/>
    <property type="evidence" value="ECO:0007669"/>
    <property type="project" value="UniProtKB-EC"/>
</dbReference>
<dbReference type="SUPFAM" id="SSF53098">
    <property type="entry name" value="Ribonuclease H-like"/>
    <property type="match status" value="1"/>
</dbReference>
<comment type="catalytic activity">
    <reaction evidence="6">
        <text>Exonucleolytic cleavage that removes extra residues from the 3'-terminus of tRNA to produce 5'-mononucleotides.</text>
        <dbReference type="EC" id="3.1.13.5"/>
    </reaction>
</comment>
<reference evidence="9" key="1">
    <citation type="journal article" date="2019" name="Int. J. Syst. Evol. Microbiol.">
        <title>The Global Catalogue of Microorganisms (GCM) 10K type strain sequencing project: providing services to taxonomists for standard genome sequencing and annotation.</title>
        <authorList>
            <consortium name="The Broad Institute Genomics Platform"/>
            <consortium name="The Broad Institute Genome Sequencing Center for Infectious Disease"/>
            <person name="Wu L."/>
            <person name="Ma J."/>
        </authorList>
    </citation>
    <scope>NUCLEOTIDE SEQUENCE [LARGE SCALE GENOMIC DNA]</scope>
    <source>
        <strain evidence="9">DT28</strain>
    </source>
</reference>
<dbReference type="InterPro" id="IPR044876">
    <property type="entry name" value="HRDC_dom_sf"/>
</dbReference>
<protein>
    <recommendedName>
        <fullName evidence="6">Ribonuclease D</fullName>
        <shortName evidence="6">RNase D</shortName>
        <ecNumber evidence="6">3.1.13.5</ecNumber>
    </recommendedName>
</protein>
<keyword evidence="9" id="KW-1185">Reference proteome</keyword>
<dbReference type="RefSeq" id="WP_377332935.1">
    <property type="nucleotide sequence ID" value="NZ_JBHSGB010000006.1"/>
</dbReference>
<keyword evidence="1 6" id="KW-0963">Cytoplasm</keyword>
<dbReference type="SMART" id="SM00341">
    <property type="entry name" value="HRDC"/>
    <property type="match status" value="1"/>
</dbReference>
<dbReference type="InterPro" id="IPR036397">
    <property type="entry name" value="RNaseH_sf"/>
</dbReference>
<keyword evidence="4 6" id="KW-0378">Hydrolase</keyword>
<dbReference type="InterPro" id="IPR048579">
    <property type="entry name" value="RNAseD_HRDC_C"/>
</dbReference>
<comment type="similarity">
    <text evidence="6">Belongs to the RNase D family.</text>
</comment>
<sequence length="380" mass="43423">MSDQLISSQTELDQFCAEASKAASLALDTEFIRQSTLYPKLGLIQLFDGSRLALIDPLADLDWTSLRALLANPNVVKVIHSCTEDLEALATKQLLDITPLFDTQLAAELLGWGSSLGYAKLVHKVTGKELDKSESRTDWLARPLSPLQLRYAAHDVEYLLPVYQQLLTELEQKNQLELLLAEGRHLIARRHVSWPDAFKHLEVKNSFLLNPRELAVLRELVVWRQQYAMQKDMALGLIFKDFHLLDIAKRRPGSIESMLNIPEIPQREVRRHGKTVLALIEKAKALPAEQCPHTFYHRDVFAGQKEEQQKLVDCIKLAAKNADIPAELLAVRKQVNELFNWIWRISDAERSEVPVPELLRNWRAPLIKPYLPVIAHIQWP</sequence>
<evidence type="ECO:0000256" key="5">
    <source>
        <dbReference type="ARBA" id="ARBA00022839"/>
    </source>
</evidence>
<dbReference type="EMBL" id="JBHSGB010000006">
    <property type="protein sequence ID" value="MFC4654819.1"/>
    <property type="molecule type" value="Genomic_DNA"/>
</dbReference>
<keyword evidence="3 6" id="KW-0540">Nuclease</keyword>
<dbReference type="CDD" id="cd06142">
    <property type="entry name" value="RNaseD_exo"/>
    <property type="match status" value="1"/>
</dbReference>
<evidence type="ECO:0000256" key="6">
    <source>
        <dbReference type="HAMAP-Rule" id="MF_01899"/>
    </source>
</evidence>
<accession>A0ABV9JKP9</accession>
<dbReference type="SMART" id="SM00474">
    <property type="entry name" value="35EXOc"/>
    <property type="match status" value="1"/>
</dbReference>
<dbReference type="NCBIfam" id="TIGR01388">
    <property type="entry name" value="rnd"/>
    <property type="match status" value="1"/>
</dbReference>
<name>A0ABV9JKP9_9GAMM</name>
<dbReference type="Gene3D" id="1.10.150.80">
    <property type="entry name" value="HRDC domain"/>
    <property type="match status" value="2"/>
</dbReference>
<dbReference type="Proteomes" id="UP001595962">
    <property type="component" value="Unassembled WGS sequence"/>
</dbReference>
<dbReference type="InterPro" id="IPR002121">
    <property type="entry name" value="HRDC_dom"/>
</dbReference>
<evidence type="ECO:0000256" key="4">
    <source>
        <dbReference type="ARBA" id="ARBA00022801"/>
    </source>
</evidence>
<dbReference type="Gene3D" id="3.30.420.10">
    <property type="entry name" value="Ribonuclease H-like superfamily/Ribonuclease H"/>
    <property type="match status" value="1"/>
</dbReference>
<evidence type="ECO:0000256" key="3">
    <source>
        <dbReference type="ARBA" id="ARBA00022722"/>
    </source>
</evidence>
<dbReference type="InterPro" id="IPR002562">
    <property type="entry name" value="3'-5'_exonuclease_dom"/>
</dbReference>
<dbReference type="EC" id="3.1.13.5" evidence="6"/>
<feature type="domain" description="HRDC" evidence="7">
    <location>
        <begin position="210"/>
        <end position="290"/>
    </location>
</feature>
<dbReference type="InterPro" id="IPR010997">
    <property type="entry name" value="HRDC-like_sf"/>
</dbReference>
<comment type="cofactor">
    <cofactor evidence="6">
        <name>a divalent metal cation</name>
        <dbReference type="ChEBI" id="CHEBI:60240"/>
    </cofactor>
</comment>
<dbReference type="Pfam" id="PF00570">
    <property type="entry name" value="HRDC"/>
    <property type="match status" value="1"/>
</dbReference>
<dbReference type="PROSITE" id="PS50967">
    <property type="entry name" value="HRDC"/>
    <property type="match status" value="1"/>
</dbReference>
<keyword evidence="2 6" id="KW-0819">tRNA processing</keyword>
<dbReference type="SUPFAM" id="SSF47819">
    <property type="entry name" value="HRDC-like"/>
    <property type="match status" value="2"/>
</dbReference>
<evidence type="ECO:0000256" key="1">
    <source>
        <dbReference type="ARBA" id="ARBA00022490"/>
    </source>
</evidence>
<dbReference type="InterPro" id="IPR012337">
    <property type="entry name" value="RNaseH-like_sf"/>
</dbReference>
<evidence type="ECO:0000313" key="9">
    <source>
        <dbReference type="Proteomes" id="UP001595962"/>
    </source>
</evidence>
<dbReference type="Pfam" id="PF01612">
    <property type="entry name" value="DNA_pol_A_exo1"/>
    <property type="match status" value="1"/>
</dbReference>
<gene>
    <name evidence="6 8" type="primary">rnd</name>
    <name evidence="8" type="ORF">ACFO3I_07325</name>
</gene>
<dbReference type="PANTHER" id="PTHR47649:SF1">
    <property type="entry name" value="RIBONUCLEASE D"/>
    <property type="match status" value="1"/>
</dbReference>